<protein>
    <recommendedName>
        <fullName evidence="3">Enamine deaminase RidA</fullName>
    </recommendedName>
</protein>
<name>A0A2T5ML48_9GAMM</name>
<sequence>MVLANGSTVPLTPAVRAGDFVFASGQLGLDDKGVLVADDITAQTRQAIERIRTILGQAGVGLDAIVKVSVWITDKADFAAFNNTYREYFPNNPPARSTVVSDLLIPGAKVEIEATAYAGASQK</sequence>
<dbReference type="PANTHER" id="PTHR11803">
    <property type="entry name" value="2-IMINOBUTANOATE/2-IMINOPROPANOATE DEAMINASE RIDA"/>
    <property type="match status" value="1"/>
</dbReference>
<evidence type="ECO:0008006" key="3">
    <source>
        <dbReference type="Google" id="ProtNLM"/>
    </source>
</evidence>
<dbReference type="InterPro" id="IPR035959">
    <property type="entry name" value="RutC-like_sf"/>
</dbReference>
<dbReference type="EMBL" id="QANS01000001">
    <property type="protein sequence ID" value="PTU33306.1"/>
    <property type="molecule type" value="Genomic_DNA"/>
</dbReference>
<dbReference type="Pfam" id="PF01042">
    <property type="entry name" value="Ribonuc_L-PSP"/>
    <property type="match status" value="1"/>
</dbReference>
<dbReference type="PANTHER" id="PTHR11803:SF39">
    <property type="entry name" value="2-IMINOBUTANOATE_2-IMINOPROPANOATE DEAMINASE"/>
    <property type="match status" value="1"/>
</dbReference>
<dbReference type="InterPro" id="IPR006175">
    <property type="entry name" value="YjgF/YER057c/UK114"/>
</dbReference>
<dbReference type="CDD" id="cd00448">
    <property type="entry name" value="YjgF_YER057c_UK114_family"/>
    <property type="match status" value="1"/>
</dbReference>
<keyword evidence="2" id="KW-1185">Reference proteome</keyword>
<dbReference type="Proteomes" id="UP000244248">
    <property type="component" value="Unassembled WGS sequence"/>
</dbReference>
<evidence type="ECO:0000313" key="2">
    <source>
        <dbReference type="Proteomes" id="UP000244248"/>
    </source>
</evidence>
<dbReference type="SUPFAM" id="SSF55298">
    <property type="entry name" value="YjgF-like"/>
    <property type="match status" value="1"/>
</dbReference>
<dbReference type="GO" id="GO:0019239">
    <property type="term" value="F:deaminase activity"/>
    <property type="evidence" value="ECO:0007669"/>
    <property type="project" value="TreeGrafter"/>
</dbReference>
<dbReference type="Gene3D" id="3.30.1330.40">
    <property type="entry name" value="RutC-like"/>
    <property type="match status" value="1"/>
</dbReference>
<accession>A0A2T5ML48</accession>
<dbReference type="OrthoDB" id="583118at2"/>
<comment type="caution">
    <text evidence="1">The sequence shown here is derived from an EMBL/GenBank/DDBJ whole genome shotgun (WGS) entry which is preliminary data.</text>
</comment>
<gene>
    <name evidence="1" type="ORF">CJD38_03055</name>
</gene>
<dbReference type="GO" id="GO:0005829">
    <property type="term" value="C:cytosol"/>
    <property type="evidence" value="ECO:0007669"/>
    <property type="project" value="TreeGrafter"/>
</dbReference>
<evidence type="ECO:0000313" key="1">
    <source>
        <dbReference type="EMBL" id="PTU33306.1"/>
    </source>
</evidence>
<dbReference type="AlphaFoldDB" id="A0A2T5ML48"/>
<proteinExistence type="predicted"/>
<reference evidence="1 2" key="1">
    <citation type="submission" date="2018-04" db="EMBL/GenBank/DDBJ databases">
        <title>Novel species isolated from glacier.</title>
        <authorList>
            <person name="Liu Q."/>
            <person name="Xin Y.-H."/>
        </authorList>
    </citation>
    <scope>NUCLEOTIDE SEQUENCE [LARGE SCALE GENOMIC DNA]</scope>
    <source>
        <strain evidence="1 2">GT1R17</strain>
    </source>
</reference>
<organism evidence="1 2">
    <name type="scientific">Stenotrophobium rhamnosiphilum</name>
    <dbReference type="NCBI Taxonomy" id="2029166"/>
    <lineage>
        <taxon>Bacteria</taxon>
        <taxon>Pseudomonadati</taxon>
        <taxon>Pseudomonadota</taxon>
        <taxon>Gammaproteobacteria</taxon>
        <taxon>Nevskiales</taxon>
        <taxon>Nevskiaceae</taxon>
        <taxon>Stenotrophobium</taxon>
    </lineage>
</organism>